<dbReference type="Proteomes" id="UP001179121">
    <property type="component" value="Chromosome"/>
</dbReference>
<organism evidence="1 2">
    <name type="scientific">Nitrospira tepida</name>
    <dbReference type="NCBI Taxonomy" id="2973512"/>
    <lineage>
        <taxon>Bacteria</taxon>
        <taxon>Pseudomonadati</taxon>
        <taxon>Nitrospirota</taxon>
        <taxon>Nitrospiria</taxon>
        <taxon>Nitrospirales</taxon>
        <taxon>Nitrospiraceae</taxon>
        <taxon>Nitrospira</taxon>
    </lineage>
</organism>
<reference evidence="1" key="1">
    <citation type="submission" date="2022-10" db="EMBL/GenBank/DDBJ databases">
        <authorList>
            <person name="Koch H."/>
        </authorList>
    </citation>
    <scope>NUCLEOTIDE SEQUENCE</scope>
    <source>
        <strain evidence="1">DNF</strain>
    </source>
</reference>
<proteinExistence type="predicted"/>
<dbReference type="EMBL" id="OX365700">
    <property type="protein sequence ID" value="CAI4031796.1"/>
    <property type="molecule type" value="Genomic_DNA"/>
</dbReference>
<evidence type="ECO:0000313" key="2">
    <source>
        <dbReference type="Proteomes" id="UP001179121"/>
    </source>
</evidence>
<dbReference type="AlphaFoldDB" id="A0AA86MZ86"/>
<protein>
    <submittedName>
        <fullName evidence="1">Uncharacterized protein</fullName>
    </submittedName>
</protein>
<name>A0AA86MZ86_9BACT</name>
<accession>A0AA86MZ86</accession>
<dbReference type="KEGG" id="nti:DNFV4_02215"/>
<evidence type="ECO:0000313" key="1">
    <source>
        <dbReference type="EMBL" id="CAI4031796.1"/>
    </source>
</evidence>
<gene>
    <name evidence="1" type="ORF">DNFV4_02215</name>
</gene>
<sequence length="303" mass="33647">MWLPAGQFEYACPIMDSFESHYLTIATFRVKDTQVPNEVEIDDRGSFKATIRKVCICGSPVEFDRDTGKWLCSASGADLDVKKWNCVPLIKGANLGNVDVSDLKHPDCTSVVTFGEDGDLIALLKIEAKDHWVISDPLPIFECLSVKPFETDLLLRWFLNLEDDLSSGLSFEIFWNVADPNHRRVVECLNSSQSITIYFLDSNSLAVIGAAVLELYQPLIQSSVKQAFALIAALPKDENARREQLSALALGQEASMFSLADKMGICPVATGYMLDSSSLSLEKIAEMSEHMRNCPTCKRLQHS</sequence>
<keyword evidence="2" id="KW-1185">Reference proteome</keyword>